<dbReference type="Gene3D" id="3.40.50.12780">
    <property type="entry name" value="N-terminal domain of ligase-like"/>
    <property type="match status" value="1"/>
</dbReference>
<dbReference type="SUPFAM" id="SSF56801">
    <property type="entry name" value="Acetyl-CoA synthetase-like"/>
    <property type="match status" value="1"/>
</dbReference>
<proteinExistence type="predicted"/>
<dbReference type="Gene3D" id="3.30.300.30">
    <property type="match status" value="1"/>
</dbReference>
<dbReference type="PROSITE" id="PS00455">
    <property type="entry name" value="AMP_BINDING"/>
    <property type="match status" value="1"/>
</dbReference>
<evidence type="ECO:0000313" key="3">
    <source>
        <dbReference type="EMBL" id="MFC0249361.1"/>
    </source>
</evidence>
<organism evidence="3 4">
    <name type="scientific">Citricoccus parietis</name>
    <dbReference type="NCBI Taxonomy" id="592307"/>
    <lineage>
        <taxon>Bacteria</taxon>
        <taxon>Bacillati</taxon>
        <taxon>Actinomycetota</taxon>
        <taxon>Actinomycetes</taxon>
        <taxon>Micrococcales</taxon>
        <taxon>Micrococcaceae</taxon>
        <taxon>Citricoccus</taxon>
    </lineage>
</organism>
<protein>
    <submittedName>
        <fullName evidence="3">AMP-binding protein</fullName>
    </submittedName>
</protein>
<gene>
    <name evidence="3" type="ORF">ACFFIO_12725</name>
</gene>
<dbReference type="InterPro" id="IPR042099">
    <property type="entry name" value="ANL_N_sf"/>
</dbReference>
<evidence type="ECO:0000313" key="4">
    <source>
        <dbReference type="Proteomes" id="UP001589766"/>
    </source>
</evidence>
<dbReference type="InterPro" id="IPR000873">
    <property type="entry name" value="AMP-dep_synth/lig_dom"/>
</dbReference>
<dbReference type="Pfam" id="PF00501">
    <property type="entry name" value="AMP-binding"/>
    <property type="match status" value="1"/>
</dbReference>
<name>A0ABV6F767_9MICC</name>
<feature type="domain" description="AMP-binding enzyme C-terminal" evidence="2">
    <location>
        <begin position="336"/>
        <end position="411"/>
    </location>
</feature>
<dbReference type="Proteomes" id="UP001589766">
    <property type="component" value="Unassembled WGS sequence"/>
</dbReference>
<dbReference type="InterPro" id="IPR050237">
    <property type="entry name" value="ATP-dep_AMP-bd_enzyme"/>
</dbReference>
<dbReference type="PANTHER" id="PTHR43767">
    <property type="entry name" value="LONG-CHAIN-FATTY-ACID--COA LIGASE"/>
    <property type="match status" value="1"/>
</dbReference>
<dbReference type="InterPro" id="IPR045851">
    <property type="entry name" value="AMP-bd_C_sf"/>
</dbReference>
<comment type="caution">
    <text evidence="3">The sequence shown here is derived from an EMBL/GenBank/DDBJ whole genome shotgun (WGS) entry which is preliminary data.</text>
</comment>
<sequence length="423" mass="43023">MPVTPADLDRAQRALAAALDGSGPPVEFTEGGRIVLRPDAADPAAGGARGTVAVVRTSGSTGTPKQTLLTREALAASAAATASRIGGEGQWLLAVGLHYVAGLAVLSRSIAAGTTPVPLAPGPFKPQSFVEAVDRMERGTGFRALSLVPTMLSRLLVPDAGPGASSPSGAGFAGAAVDALRTFDAILIGGARLPDRVREAAADAGLRIHLTYGMSETCGGCVYDGVPLDGVTADLVTDPDADADGGVHPGVPRLRLSGPMVAAGYFDDAERTAAYFGAGPGTGLSAGPDTGTGARWFLTEDTGTVEGPPGRQHLTVTGRVDDVINTGGVKVSAARVQQVLESLPGVQAAFVGAVRDDEWGQRVCAAVAAGRSHPPFDQAAAREAIRAQLGPAAVPKQWLVLEALPLLPNGKTDRQALLNRFST</sequence>
<dbReference type="InterPro" id="IPR020845">
    <property type="entry name" value="AMP-binding_CS"/>
</dbReference>
<reference evidence="3 4" key="1">
    <citation type="submission" date="2024-09" db="EMBL/GenBank/DDBJ databases">
        <authorList>
            <person name="Sun Q."/>
            <person name="Mori K."/>
        </authorList>
    </citation>
    <scope>NUCLEOTIDE SEQUENCE [LARGE SCALE GENOMIC DNA]</scope>
    <source>
        <strain evidence="3 4">CCM 7609</strain>
    </source>
</reference>
<dbReference type="PANTHER" id="PTHR43767:SF1">
    <property type="entry name" value="NONRIBOSOMAL PEPTIDE SYNTHASE PES1 (EUROFUNG)-RELATED"/>
    <property type="match status" value="1"/>
</dbReference>
<dbReference type="InterPro" id="IPR025110">
    <property type="entry name" value="AMP-bd_C"/>
</dbReference>
<dbReference type="EMBL" id="JBHLWH010000038">
    <property type="protein sequence ID" value="MFC0249361.1"/>
    <property type="molecule type" value="Genomic_DNA"/>
</dbReference>
<dbReference type="RefSeq" id="WP_378042302.1">
    <property type="nucleotide sequence ID" value="NZ_JBHLWH010000038.1"/>
</dbReference>
<evidence type="ECO:0000259" key="1">
    <source>
        <dbReference type="Pfam" id="PF00501"/>
    </source>
</evidence>
<dbReference type="Pfam" id="PF13193">
    <property type="entry name" value="AMP-binding_C"/>
    <property type="match status" value="1"/>
</dbReference>
<keyword evidence="4" id="KW-1185">Reference proteome</keyword>
<feature type="domain" description="AMP-dependent synthetase/ligase" evidence="1">
    <location>
        <begin position="47"/>
        <end position="266"/>
    </location>
</feature>
<evidence type="ECO:0000259" key="2">
    <source>
        <dbReference type="Pfam" id="PF13193"/>
    </source>
</evidence>
<accession>A0ABV6F767</accession>